<accession>A0A4S3TPB3</accession>
<feature type="transmembrane region" description="Helical" evidence="6">
    <location>
        <begin position="365"/>
        <end position="386"/>
    </location>
</feature>
<keyword evidence="4 6" id="KW-1133">Transmembrane helix</keyword>
<feature type="transmembrane region" description="Helical" evidence="6">
    <location>
        <begin position="220"/>
        <end position="239"/>
    </location>
</feature>
<comment type="caution">
    <text evidence="7">The sequence shown here is derived from an EMBL/GenBank/DDBJ whole genome shotgun (WGS) entry which is preliminary data.</text>
</comment>
<dbReference type="AlphaFoldDB" id="A0A4S3TPB3"/>
<comment type="subcellular location">
    <subcellularLocation>
        <location evidence="1">Cell membrane</location>
        <topology evidence="1">Multi-pass membrane protein</topology>
    </subcellularLocation>
</comment>
<gene>
    <name evidence="7" type="ORF">D8Y22_12395</name>
</gene>
<feature type="transmembrane region" description="Helical" evidence="6">
    <location>
        <begin position="43"/>
        <end position="61"/>
    </location>
</feature>
<protein>
    <submittedName>
        <fullName evidence="7">Flippase</fullName>
    </submittedName>
</protein>
<dbReference type="Proteomes" id="UP000318864">
    <property type="component" value="Unassembled WGS sequence"/>
</dbReference>
<feature type="transmembrane region" description="Helical" evidence="6">
    <location>
        <begin position="456"/>
        <end position="473"/>
    </location>
</feature>
<organism evidence="7 8">
    <name type="scientific">Salinadaptatus halalkaliphilus</name>
    <dbReference type="NCBI Taxonomy" id="2419781"/>
    <lineage>
        <taxon>Archaea</taxon>
        <taxon>Methanobacteriati</taxon>
        <taxon>Methanobacteriota</taxon>
        <taxon>Stenosarchaea group</taxon>
        <taxon>Halobacteria</taxon>
        <taxon>Halobacteriales</taxon>
        <taxon>Natrialbaceae</taxon>
        <taxon>Salinadaptatus</taxon>
    </lineage>
</organism>
<dbReference type="GO" id="GO:0005886">
    <property type="term" value="C:plasma membrane"/>
    <property type="evidence" value="ECO:0007669"/>
    <property type="project" value="UniProtKB-SubCell"/>
</dbReference>
<sequence length="496" mass="53514">MTSWEILRGFLSIASGRAGGLLLAVVITPVLVRLLGSGGYGEYAFVLSAYGLLMVIVNGGVDAGLRKYIIEEHAESQWQQSVFGFFARVAFALAITVSLALFVLLELSVLESVLEPPFRGYFYLLCLLIVTTQWYYVVRSGLMGLKLEYYSEPLDVAREALFGLSAISLIIVGYGVSGALYGHVIATAVIGTAGFAVLRRRIPLTSVFSSPPESIHRRELLSFNLLSVVLTLLMVSLYHVDILLVQLIVGSEQTGYYRAALVIAEFVWFFPIAIQILFFYSFSEMWSKQQYRRITALSSRVTRYTLLLTVLLTLGLAALADSFVPLYFGPEFSAAVTPLLILLPGVIGFAVTRPMFAISQGKNEAAVRLLIGATGVSALLNLVLNLVLIPRYGMVGAAASTSLGYGSMVFLHTGVARRIGFDPVADLRFDRVLLTAAIAAVPIFGLSALIDSDLLSLLVVPPVGLAVYAVAAFRSGAISVSEVSDIIAIVPDSLGK</sequence>
<name>A0A4S3TPB3_9EURY</name>
<keyword evidence="3 6" id="KW-0812">Transmembrane</keyword>
<feature type="transmembrane region" description="Helical" evidence="6">
    <location>
        <begin position="7"/>
        <end position="31"/>
    </location>
</feature>
<feature type="transmembrane region" description="Helical" evidence="6">
    <location>
        <begin position="120"/>
        <end position="138"/>
    </location>
</feature>
<evidence type="ECO:0000256" key="5">
    <source>
        <dbReference type="ARBA" id="ARBA00023136"/>
    </source>
</evidence>
<keyword evidence="2" id="KW-1003">Cell membrane</keyword>
<reference evidence="7 8" key="1">
    <citation type="submission" date="2018-10" db="EMBL/GenBank/DDBJ databases">
        <title>Natronolimnobius sp. XQ-INN 246 isolated from Inner Mongolia Autonomous Region of China.</title>
        <authorList>
            <person name="Xue Q."/>
        </authorList>
    </citation>
    <scope>NUCLEOTIDE SEQUENCE [LARGE SCALE GENOMIC DNA]</scope>
    <source>
        <strain evidence="7 8">XQ-INN 246</strain>
    </source>
</reference>
<dbReference type="PANTHER" id="PTHR30250">
    <property type="entry name" value="PST FAMILY PREDICTED COLANIC ACID TRANSPORTER"/>
    <property type="match status" value="1"/>
</dbReference>
<evidence type="ECO:0000256" key="2">
    <source>
        <dbReference type="ARBA" id="ARBA00022475"/>
    </source>
</evidence>
<dbReference type="OrthoDB" id="19148at2157"/>
<feature type="transmembrane region" description="Helical" evidence="6">
    <location>
        <begin position="392"/>
        <end position="411"/>
    </location>
</feature>
<dbReference type="Pfam" id="PF01943">
    <property type="entry name" value="Polysacc_synt"/>
    <property type="match status" value="1"/>
</dbReference>
<evidence type="ECO:0000256" key="6">
    <source>
        <dbReference type="SAM" id="Phobius"/>
    </source>
</evidence>
<dbReference type="InterPro" id="IPR050833">
    <property type="entry name" value="Poly_Biosynth_Transport"/>
</dbReference>
<feature type="transmembrane region" description="Helical" evidence="6">
    <location>
        <begin position="159"/>
        <end position="176"/>
    </location>
</feature>
<feature type="transmembrane region" description="Helical" evidence="6">
    <location>
        <begin position="432"/>
        <end position="450"/>
    </location>
</feature>
<evidence type="ECO:0000313" key="7">
    <source>
        <dbReference type="EMBL" id="THE64438.1"/>
    </source>
</evidence>
<keyword evidence="5 6" id="KW-0472">Membrane</keyword>
<feature type="transmembrane region" description="Helical" evidence="6">
    <location>
        <begin position="182"/>
        <end position="199"/>
    </location>
</feature>
<evidence type="ECO:0000256" key="4">
    <source>
        <dbReference type="ARBA" id="ARBA00022989"/>
    </source>
</evidence>
<feature type="transmembrane region" description="Helical" evidence="6">
    <location>
        <begin position="259"/>
        <end position="280"/>
    </location>
</feature>
<evidence type="ECO:0000256" key="1">
    <source>
        <dbReference type="ARBA" id="ARBA00004651"/>
    </source>
</evidence>
<keyword evidence="8" id="KW-1185">Reference proteome</keyword>
<feature type="transmembrane region" description="Helical" evidence="6">
    <location>
        <begin position="82"/>
        <end position="105"/>
    </location>
</feature>
<evidence type="ECO:0000313" key="8">
    <source>
        <dbReference type="Proteomes" id="UP000318864"/>
    </source>
</evidence>
<dbReference type="EMBL" id="RBZW01000032">
    <property type="protein sequence ID" value="THE64438.1"/>
    <property type="molecule type" value="Genomic_DNA"/>
</dbReference>
<dbReference type="InterPro" id="IPR002797">
    <property type="entry name" value="Polysacc_synth"/>
</dbReference>
<dbReference type="RefSeq" id="WP_141465004.1">
    <property type="nucleotide sequence ID" value="NZ_RBZW01000032.1"/>
</dbReference>
<proteinExistence type="predicted"/>
<feature type="transmembrane region" description="Helical" evidence="6">
    <location>
        <begin position="332"/>
        <end position="353"/>
    </location>
</feature>
<evidence type="ECO:0000256" key="3">
    <source>
        <dbReference type="ARBA" id="ARBA00022692"/>
    </source>
</evidence>
<feature type="transmembrane region" description="Helical" evidence="6">
    <location>
        <begin position="301"/>
        <end position="320"/>
    </location>
</feature>
<dbReference type="PANTHER" id="PTHR30250:SF11">
    <property type="entry name" value="O-ANTIGEN TRANSPORTER-RELATED"/>
    <property type="match status" value="1"/>
</dbReference>